<dbReference type="Pfam" id="PF12796">
    <property type="entry name" value="Ank_2"/>
    <property type="match status" value="4"/>
</dbReference>
<dbReference type="PROSITE" id="PS50088">
    <property type="entry name" value="ANK_REPEAT"/>
    <property type="match status" value="5"/>
</dbReference>
<dbReference type="SMART" id="SM00472">
    <property type="entry name" value="MIR"/>
    <property type="match status" value="3"/>
</dbReference>
<dbReference type="Pfam" id="PF02815">
    <property type="entry name" value="MIR"/>
    <property type="match status" value="1"/>
</dbReference>
<dbReference type="SMART" id="SM00248">
    <property type="entry name" value="ANK"/>
    <property type="match status" value="10"/>
</dbReference>
<dbReference type="PANTHER" id="PTHR24123:SF141">
    <property type="entry name" value="ANKYRIN 2, ISOFORM U"/>
    <property type="match status" value="1"/>
</dbReference>
<protein>
    <recommendedName>
        <fullName evidence="4">MIR domain-containing protein</fullName>
    </recommendedName>
</protein>
<feature type="domain" description="MIR" evidence="4">
    <location>
        <begin position="397"/>
        <end position="454"/>
    </location>
</feature>
<organism evidence="5 6">
    <name type="scientific">Cavenderia fasciculata</name>
    <name type="common">Slime mold</name>
    <name type="synonym">Dictyostelium fasciculatum</name>
    <dbReference type="NCBI Taxonomy" id="261658"/>
    <lineage>
        <taxon>Eukaryota</taxon>
        <taxon>Amoebozoa</taxon>
        <taxon>Evosea</taxon>
        <taxon>Eumycetozoa</taxon>
        <taxon>Dictyostelia</taxon>
        <taxon>Acytosteliales</taxon>
        <taxon>Cavenderiaceae</taxon>
        <taxon>Cavenderia</taxon>
    </lineage>
</organism>
<dbReference type="InterPro" id="IPR051165">
    <property type="entry name" value="Multifunctional_ANK_Repeat"/>
</dbReference>
<evidence type="ECO:0000256" key="1">
    <source>
        <dbReference type="ARBA" id="ARBA00022737"/>
    </source>
</evidence>
<dbReference type="Proteomes" id="UP000007797">
    <property type="component" value="Unassembled WGS sequence"/>
</dbReference>
<sequence>MYSQKNSLEFYERCKVNDKYKCEEMLDERERLRLDVNVRSDNGCTPSFFASYHGNRKLLKQLVQLGADVNLSENGGGVTPFAVACVQGSVDAVDYLLGEAHDDGVRLDPNSLITGMVGACQYNHPQIVRRIVDRGSLNVNIELDQEGATPLYVATETANEDVVTVLLSLDADPNIKRGGYSCLMVATQFAKFGIMTRLLKAKAKVNDRAPDGATALLIAAQNGIIKAVDMLMQAGADPNLALTTDGSTALYVAAARHRENTVTALLEHSNVNVDAALSTDGNTTLHVLCQHGRLTVIEELFKKFPNAKSVDQANKSGATPLHIAARHGQAAICRILLEKGADHTKLCDGDTPLSIATRYGRSETIEFLKDYETNKNCLVLVNIISANEGDQYEDHAITKVTYGSIIKLLHSNSKYRLHSHKVSYGSGNGGSGQQSVTGFADGNDPNSLWVIKGAHGENQPQGKVVKKGDTIRLLHLNTKKNLHSHAAVSPLTKNNEVSCFGEEGQGDGGDNWRVETIDGSDIWMRGQPIRLYHLDTKFYLHANPNAKYQHPIPGQMEVCGIAKKDNDNKWQTEEGVYFEERDESDF</sequence>
<proteinExistence type="predicted"/>
<dbReference type="Gene3D" id="1.25.40.20">
    <property type="entry name" value="Ankyrin repeat-containing domain"/>
    <property type="match status" value="3"/>
</dbReference>
<dbReference type="RefSeq" id="XP_004361601.1">
    <property type="nucleotide sequence ID" value="XM_004361544.1"/>
</dbReference>
<dbReference type="EMBL" id="GL883008">
    <property type="protein sequence ID" value="EGG23750.1"/>
    <property type="molecule type" value="Genomic_DNA"/>
</dbReference>
<dbReference type="OMA" id="KGVTPAW"/>
<dbReference type="PROSITE" id="PS50297">
    <property type="entry name" value="ANK_REP_REGION"/>
    <property type="match status" value="4"/>
</dbReference>
<dbReference type="PROSITE" id="PS50919">
    <property type="entry name" value="MIR"/>
    <property type="match status" value="3"/>
</dbReference>
<name>F4PN60_CACFS</name>
<evidence type="ECO:0000313" key="6">
    <source>
        <dbReference type="Proteomes" id="UP000007797"/>
    </source>
</evidence>
<feature type="repeat" description="ANK" evidence="3">
    <location>
        <begin position="280"/>
        <end position="312"/>
    </location>
</feature>
<dbReference type="PANTHER" id="PTHR24123">
    <property type="entry name" value="ANKYRIN REPEAT-CONTAINING"/>
    <property type="match status" value="1"/>
</dbReference>
<feature type="domain" description="MIR" evidence="4">
    <location>
        <begin position="462"/>
        <end position="517"/>
    </location>
</feature>
<dbReference type="Gene3D" id="2.80.10.50">
    <property type="match status" value="1"/>
</dbReference>
<evidence type="ECO:0000259" key="4">
    <source>
        <dbReference type="PROSITE" id="PS50919"/>
    </source>
</evidence>
<evidence type="ECO:0000313" key="5">
    <source>
        <dbReference type="EMBL" id="EGG23750.1"/>
    </source>
</evidence>
<keyword evidence="2 3" id="KW-0040">ANK repeat</keyword>
<dbReference type="KEGG" id="dfa:DFA_05885"/>
<feature type="repeat" description="ANK" evidence="3">
    <location>
        <begin position="316"/>
        <end position="342"/>
    </location>
</feature>
<keyword evidence="6" id="KW-1185">Reference proteome</keyword>
<dbReference type="InterPro" id="IPR002110">
    <property type="entry name" value="Ankyrin_rpt"/>
</dbReference>
<dbReference type="STRING" id="1054147.F4PN60"/>
<feature type="repeat" description="ANK" evidence="3">
    <location>
        <begin position="146"/>
        <end position="178"/>
    </location>
</feature>
<reference evidence="6" key="1">
    <citation type="journal article" date="2011" name="Genome Res.">
        <title>Phylogeny-wide analysis of social amoeba genomes highlights ancient origins for complex intercellular communication.</title>
        <authorList>
            <person name="Heidel A.J."/>
            <person name="Lawal H.M."/>
            <person name="Felder M."/>
            <person name="Schilde C."/>
            <person name="Helps N.R."/>
            <person name="Tunggal B."/>
            <person name="Rivero F."/>
            <person name="John U."/>
            <person name="Schleicher M."/>
            <person name="Eichinger L."/>
            <person name="Platzer M."/>
            <person name="Noegel A.A."/>
            <person name="Schaap P."/>
            <person name="Gloeckner G."/>
        </authorList>
    </citation>
    <scope>NUCLEOTIDE SEQUENCE [LARGE SCALE GENOMIC DNA]</scope>
    <source>
        <strain evidence="6">SH3</strain>
    </source>
</reference>
<evidence type="ECO:0000256" key="2">
    <source>
        <dbReference type="ARBA" id="ARBA00023043"/>
    </source>
</evidence>
<dbReference type="OrthoDB" id="17154at2759"/>
<accession>F4PN60</accession>
<gene>
    <name evidence="5" type="ORF">DFA_05885</name>
</gene>
<dbReference type="InterPro" id="IPR016093">
    <property type="entry name" value="MIR_motif"/>
</dbReference>
<dbReference type="SUPFAM" id="SSF48403">
    <property type="entry name" value="Ankyrin repeat"/>
    <property type="match status" value="1"/>
</dbReference>
<dbReference type="InterPro" id="IPR036300">
    <property type="entry name" value="MIR_dom_sf"/>
</dbReference>
<dbReference type="Pfam" id="PF00023">
    <property type="entry name" value="Ank"/>
    <property type="match status" value="1"/>
</dbReference>
<dbReference type="GeneID" id="14874969"/>
<evidence type="ECO:0000256" key="3">
    <source>
        <dbReference type="PROSITE-ProRule" id="PRU00023"/>
    </source>
</evidence>
<dbReference type="InterPro" id="IPR036770">
    <property type="entry name" value="Ankyrin_rpt-contain_sf"/>
</dbReference>
<feature type="repeat" description="ANK" evidence="3">
    <location>
        <begin position="42"/>
        <end position="74"/>
    </location>
</feature>
<dbReference type="AlphaFoldDB" id="F4PN60"/>
<feature type="domain" description="MIR" evidence="4">
    <location>
        <begin position="520"/>
        <end position="575"/>
    </location>
</feature>
<dbReference type="SUPFAM" id="SSF82109">
    <property type="entry name" value="MIR domain"/>
    <property type="match status" value="1"/>
</dbReference>
<keyword evidence="1" id="KW-0677">Repeat</keyword>
<feature type="repeat" description="ANK" evidence="3">
    <location>
        <begin position="211"/>
        <end position="243"/>
    </location>
</feature>